<evidence type="ECO:0000256" key="1">
    <source>
        <dbReference type="ARBA" id="ARBA00022690"/>
    </source>
</evidence>
<dbReference type="Pfam" id="PF16845">
    <property type="entry name" value="SQAPI"/>
    <property type="match status" value="1"/>
</dbReference>
<evidence type="ECO:0000313" key="5">
    <source>
        <dbReference type="Proteomes" id="UP000694864"/>
    </source>
</evidence>
<feature type="chain" id="PRO_5047512039" evidence="3">
    <location>
        <begin position="25"/>
        <end position="115"/>
    </location>
</feature>
<dbReference type="InterPro" id="IPR046350">
    <property type="entry name" value="Cystatin_sf"/>
</dbReference>
<protein>
    <submittedName>
        <fullName evidence="6">Cysteine proteinase inhibitor 4-like</fullName>
    </submittedName>
</protein>
<keyword evidence="1" id="KW-0646">Protease inhibitor</keyword>
<dbReference type="InterPro" id="IPR000010">
    <property type="entry name" value="Cystatin_dom"/>
</dbReference>
<name>A0ABM0UEW3_CAMSA</name>
<evidence type="ECO:0000259" key="4">
    <source>
        <dbReference type="SMART" id="SM00043"/>
    </source>
</evidence>
<dbReference type="GeneID" id="104723470"/>
<keyword evidence="2" id="KW-0789">Thiol protease inhibitor</keyword>
<dbReference type="RefSeq" id="XP_010440147.1">
    <property type="nucleotide sequence ID" value="XM_010441845.2"/>
</dbReference>
<dbReference type="PANTHER" id="PTHR47364">
    <property type="entry name" value="CYSTEINE PROTEINASE INHIBITOR 5"/>
    <property type="match status" value="1"/>
</dbReference>
<reference evidence="5" key="1">
    <citation type="journal article" date="2014" name="Nat. Commun.">
        <title>The emerging biofuel crop Camelina sativa retains a highly undifferentiated hexaploid genome structure.</title>
        <authorList>
            <person name="Kagale S."/>
            <person name="Koh C."/>
            <person name="Nixon J."/>
            <person name="Bollina V."/>
            <person name="Clarke W.E."/>
            <person name="Tuteja R."/>
            <person name="Spillane C."/>
            <person name="Robinson S.J."/>
            <person name="Links M.G."/>
            <person name="Clarke C."/>
            <person name="Higgins E.E."/>
            <person name="Huebert T."/>
            <person name="Sharpe A.G."/>
            <person name="Parkin I.A."/>
        </authorList>
    </citation>
    <scope>NUCLEOTIDE SEQUENCE [LARGE SCALE GENOMIC DNA]</scope>
    <source>
        <strain evidence="5">cv. DH55</strain>
    </source>
</reference>
<gene>
    <name evidence="6" type="primary">LOC104723470</name>
</gene>
<keyword evidence="5" id="KW-1185">Reference proteome</keyword>
<dbReference type="SMART" id="SM00043">
    <property type="entry name" value="CY"/>
    <property type="match status" value="1"/>
</dbReference>
<sequence>MMMMIKSLICLSLILLPLVSVVEGGLLGGANPIKDLSDPNVVAVAKYAIKEHNKQSKENLVFVKVVEGTTQVVSGTKYDLKIAAKNGGDQIKNYEAVVVEKLWLRSKSLESFKAV</sequence>
<dbReference type="PANTHER" id="PTHR47364:SF5">
    <property type="entry name" value="CYSTEINE PROTEINASE INHIBITOR 4"/>
    <property type="match status" value="1"/>
</dbReference>
<dbReference type="SUPFAM" id="SSF54403">
    <property type="entry name" value="Cystatin/monellin"/>
    <property type="match status" value="1"/>
</dbReference>
<feature type="domain" description="Cystatin" evidence="4">
    <location>
        <begin position="25"/>
        <end position="115"/>
    </location>
</feature>
<keyword evidence="3" id="KW-0732">Signal</keyword>
<evidence type="ECO:0000256" key="2">
    <source>
        <dbReference type="ARBA" id="ARBA00022704"/>
    </source>
</evidence>
<organism evidence="5 6">
    <name type="scientific">Camelina sativa</name>
    <name type="common">False flax</name>
    <name type="synonym">Myagrum sativum</name>
    <dbReference type="NCBI Taxonomy" id="90675"/>
    <lineage>
        <taxon>Eukaryota</taxon>
        <taxon>Viridiplantae</taxon>
        <taxon>Streptophyta</taxon>
        <taxon>Embryophyta</taxon>
        <taxon>Tracheophyta</taxon>
        <taxon>Spermatophyta</taxon>
        <taxon>Magnoliopsida</taxon>
        <taxon>eudicotyledons</taxon>
        <taxon>Gunneridae</taxon>
        <taxon>Pentapetalae</taxon>
        <taxon>rosids</taxon>
        <taxon>malvids</taxon>
        <taxon>Brassicales</taxon>
        <taxon>Brassicaceae</taxon>
        <taxon>Camelineae</taxon>
        <taxon>Camelina</taxon>
    </lineage>
</organism>
<reference evidence="6" key="2">
    <citation type="submission" date="2025-08" db="UniProtKB">
        <authorList>
            <consortium name="RefSeq"/>
        </authorList>
    </citation>
    <scope>IDENTIFICATION</scope>
    <source>
        <tissue evidence="6">Leaf</tissue>
    </source>
</reference>
<accession>A0ABM0UEW3</accession>
<evidence type="ECO:0000313" key="6">
    <source>
        <dbReference type="RefSeq" id="XP_010440147.1"/>
    </source>
</evidence>
<evidence type="ECO:0000256" key="3">
    <source>
        <dbReference type="SAM" id="SignalP"/>
    </source>
</evidence>
<feature type="signal peptide" evidence="3">
    <location>
        <begin position="1"/>
        <end position="24"/>
    </location>
</feature>
<proteinExistence type="predicted"/>
<dbReference type="Proteomes" id="UP000694864">
    <property type="component" value="Chromosome 11"/>
</dbReference>
<dbReference type="Gene3D" id="3.10.450.10">
    <property type="match status" value="1"/>
</dbReference>
<dbReference type="CDD" id="cd00042">
    <property type="entry name" value="CY"/>
    <property type="match status" value="1"/>
</dbReference>